<reference evidence="2" key="1">
    <citation type="submission" date="2020-04" db="EMBL/GenBank/DDBJ databases">
        <authorList>
            <person name="Chiriac C."/>
            <person name="Salcher M."/>
            <person name="Ghai R."/>
            <person name="Kavagutti S V."/>
        </authorList>
    </citation>
    <scope>NUCLEOTIDE SEQUENCE</scope>
</reference>
<dbReference type="SUPFAM" id="SSF55486">
    <property type="entry name" value="Metalloproteases ('zincins'), catalytic domain"/>
    <property type="match status" value="1"/>
</dbReference>
<evidence type="ECO:0000256" key="1">
    <source>
        <dbReference type="SAM" id="MobiDB-lite"/>
    </source>
</evidence>
<gene>
    <name evidence="2" type="ORF">UFOVP558_32</name>
</gene>
<protein>
    <recommendedName>
        <fullName evidence="3">Metalloprotease</fullName>
    </recommendedName>
</protein>
<organism evidence="2">
    <name type="scientific">uncultured Caudovirales phage</name>
    <dbReference type="NCBI Taxonomy" id="2100421"/>
    <lineage>
        <taxon>Viruses</taxon>
        <taxon>Duplodnaviria</taxon>
        <taxon>Heunggongvirae</taxon>
        <taxon>Uroviricota</taxon>
        <taxon>Caudoviricetes</taxon>
        <taxon>Peduoviridae</taxon>
        <taxon>Maltschvirus</taxon>
        <taxon>Maltschvirus maltsch</taxon>
    </lineage>
</organism>
<evidence type="ECO:0000313" key="2">
    <source>
        <dbReference type="EMBL" id="CAB4149789.1"/>
    </source>
</evidence>
<accession>A0A6J5N1F9</accession>
<sequence>MKTTLASLLLLFGLHAHAQCIPPNNLYIHETANLSSMSKASFKDAIKKVLDAYKGHVATTEGAILQINDLWSDGTVNAQAYQKWVNGQLYYMIDAFGGLARHPKMTKNAFIAVLCHELGHHIGGAPKYRADWASNEGQSDYFATLRCMKKLGISSSAPALALSRTLADLGGERSPKRSSRDSSKVAQTYDRHPRAQCRLDIMDAGRACDATGKLSPLDPKPGTCFNYDGADNTVGEGNRPRCFFRP</sequence>
<evidence type="ECO:0008006" key="3">
    <source>
        <dbReference type="Google" id="ProtNLM"/>
    </source>
</evidence>
<feature type="region of interest" description="Disordered" evidence="1">
    <location>
        <begin position="168"/>
        <end position="190"/>
    </location>
</feature>
<feature type="compositionally biased region" description="Basic and acidic residues" evidence="1">
    <location>
        <begin position="170"/>
        <end position="190"/>
    </location>
</feature>
<dbReference type="EMBL" id="LR796527">
    <property type="protein sequence ID" value="CAB4149789.1"/>
    <property type="molecule type" value="Genomic_DNA"/>
</dbReference>
<name>A0A6J5N1F9_9CAUD</name>
<proteinExistence type="predicted"/>